<feature type="compositionally biased region" description="Polar residues" evidence="1">
    <location>
        <begin position="56"/>
        <end position="91"/>
    </location>
</feature>
<dbReference type="EMBL" id="RZGK01000011">
    <property type="protein sequence ID" value="KAF9695548.1"/>
    <property type="molecule type" value="Genomic_DNA"/>
</dbReference>
<comment type="caution">
    <text evidence="2">The sequence shown here is derived from an EMBL/GenBank/DDBJ whole genome shotgun (WGS) entry which is preliminary data.</text>
</comment>
<evidence type="ECO:0000313" key="3">
    <source>
        <dbReference type="Proteomes" id="UP000651452"/>
    </source>
</evidence>
<dbReference type="Proteomes" id="UP000651452">
    <property type="component" value="Unassembled WGS sequence"/>
</dbReference>
<accession>A0A8H7J2N8</accession>
<keyword evidence="3" id="KW-1185">Reference proteome</keyword>
<feature type="compositionally biased region" description="Low complexity" evidence="1">
    <location>
        <begin position="97"/>
        <end position="111"/>
    </location>
</feature>
<sequence length="187" mass="21141">MPVLSLSSIHDHNKRSQHPITSQRSRSIRITSTQYQHITRPHPPPPHIQTTTNNHQAIQPPSHPTTKPSNHQAIQPPSHPTTKPSNHQAIQPPSHPTTNSTTQLYNYQNNTPQPPQPSMPDFTTWPWSRYHHPSRPDPGFRPDQYPGRNTPATSARLLGTHFPDRSYSADYTQSANRAPLRDERPGG</sequence>
<reference evidence="2" key="2">
    <citation type="submission" date="2020-09" db="EMBL/GenBank/DDBJ databases">
        <title>Reference genome assembly for Australian Ascochyta lentis isolate Al4.</title>
        <authorList>
            <person name="Lee R.C."/>
            <person name="Farfan-Caceres L.M."/>
            <person name="Debler J.W."/>
            <person name="Williams A.H."/>
            <person name="Henares B.M."/>
        </authorList>
    </citation>
    <scope>NUCLEOTIDE SEQUENCE</scope>
    <source>
        <strain evidence="2">Al4</strain>
    </source>
</reference>
<dbReference type="OrthoDB" id="10651678at2759"/>
<gene>
    <name evidence="2" type="ORF">EKO04_006681</name>
</gene>
<name>A0A8H7J2N8_9PLEO</name>
<feature type="compositionally biased region" description="Low complexity" evidence="1">
    <location>
        <begin position="20"/>
        <end position="38"/>
    </location>
</feature>
<dbReference type="AlphaFoldDB" id="A0A8H7J2N8"/>
<feature type="region of interest" description="Disordered" evidence="1">
    <location>
        <begin position="1"/>
        <end position="187"/>
    </location>
</feature>
<reference evidence="2" key="1">
    <citation type="submission" date="2018-12" db="EMBL/GenBank/DDBJ databases">
        <authorList>
            <person name="Syme R.A."/>
            <person name="Farfan-Caceres L."/>
            <person name="Lichtenzveig J."/>
        </authorList>
    </citation>
    <scope>NUCLEOTIDE SEQUENCE</scope>
    <source>
        <strain evidence="2">Al4</strain>
    </source>
</reference>
<organism evidence="2 3">
    <name type="scientific">Ascochyta lentis</name>
    <dbReference type="NCBI Taxonomy" id="205686"/>
    <lineage>
        <taxon>Eukaryota</taxon>
        <taxon>Fungi</taxon>
        <taxon>Dikarya</taxon>
        <taxon>Ascomycota</taxon>
        <taxon>Pezizomycotina</taxon>
        <taxon>Dothideomycetes</taxon>
        <taxon>Pleosporomycetidae</taxon>
        <taxon>Pleosporales</taxon>
        <taxon>Pleosporineae</taxon>
        <taxon>Didymellaceae</taxon>
        <taxon>Ascochyta</taxon>
    </lineage>
</organism>
<evidence type="ECO:0000313" key="2">
    <source>
        <dbReference type="EMBL" id="KAF9695548.1"/>
    </source>
</evidence>
<proteinExistence type="predicted"/>
<protein>
    <submittedName>
        <fullName evidence="2">Uncharacterized protein</fullName>
    </submittedName>
</protein>
<evidence type="ECO:0000256" key="1">
    <source>
        <dbReference type="SAM" id="MobiDB-lite"/>
    </source>
</evidence>